<sequence length="93" mass="9923">MTVKNNCLLAVAPDAKGNGHHIDTAVRVIIQRLNDDLVRVLPEVGQLAQPSGHILRNSTLTGGVVQAGDCDKFLGQGQCFLIKRVVLHGRSAS</sequence>
<organism evidence="1">
    <name type="scientific">bioreactor metagenome</name>
    <dbReference type="NCBI Taxonomy" id="1076179"/>
    <lineage>
        <taxon>unclassified sequences</taxon>
        <taxon>metagenomes</taxon>
        <taxon>ecological metagenomes</taxon>
    </lineage>
</organism>
<name>A0A645CWS5_9ZZZZ</name>
<gene>
    <name evidence="1" type="ORF">SDC9_128437</name>
</gene>
<protein>
    <submittedName>
        <fullName evidence="1">Uncharacterized protein</fullName>
    </submittedName>
</protein>
<evidence type="ECO:0000313" key="1">
    <source>
        <dbReference type="EMBL" id="MPM81384.1"/>
    </source>
</evidence>
<dbReference type="EMBL" id="VSSQ01030744">
    <property type="protein sequence ID" value="MPM81384.1"/>
    <property type="molecule type" value="Genomic_DNA"/>
</dbReference>
<accession>A0A645CWS5</accession>
<dbReference type="AlphaFoldDB" id="A0A645CWS5"/>
<reference evidence="1" key="1">
    <citation type="submission" date="2019-08" db="EMBL/GenBank/DDBJ databases">
        <authorList>
            <person name="Kucharzyk K."/>
            <person name="Murdoch R.W."/>
            <person name="Higgins S."/>
            <person name="Loffler F."/>
        </authorList>
    </citation>
    <scope>NUCLEOTIDE SEQUENCE</scope>
</reference>
<comment type="caution">
    <text evidence="1">The sequence shown here is derived from an EMBL/GenBank/DDBJ whole genome shotgun (WGS) entry which is preliminary data.</text>
</comment>
<proteinExistence type="predicted"/>